<dbReference type="AlphaFoldDB" id="A0BGE3"/>
<evidence type="ECO:0000313" key="1">
    <source>
        <dbReference type="EMBL" id="CAK57610.1"/>
    </source>
</evidence>
<dbReference type="KEGG" id="ptm:GSPATT00028645001"/>
<reference evidence="1 2" key="1">
    <citation type="journal article" date="2006" name="Nature">
        <title>Global trends of whole-genome duplications revealed by the ciliate Paramecium tetraurelia.</title>
        <authorList>
            <consortium name="Genoscope"/>
            <person name="Aury J.-M."/>
            <person name="Jaillon O."/>
            <person name="Duret L."/>
            <person name="Noel B."/>
            <person name="Jubin C."/>
            <person name="Porcel B.M."/>
            <person name="Segurens B."/>
            <person name="Daubin V."/>
            <person name="Anthouard V."/>
            <person name="Aiach N."/>
            <person name="Arnaiz O."/>
            <person name="Billaut A."/>
            <person name="Beisson J."/>
            <person name="Blanc I."/>
            <person name="Bouhouche K."/>
            <person name="Camara F."/>
            <person name="Duharcourt S."/>
            <person name="Guigo R."/>
            <person name="Gogendeau D."/>
            <person name="Katinka M."/>
            <person name="Keller A.-M."/>
            <person name="Kissmehl R."/>
            <person name="Klotz C."/>
            <person name="Koll F."/>
            <person name="Le Moue A."/>
            <person name="Lepere C."/>
            <person name="Malinsky S."/>
            <person name="Nowacki M."/>
            <person name="Nowak J.K."/>
            <person name="Plattner H."/>
            <person name="Poulain J."/>
            <person name="Ruiz F."/>
            <person name="Serrano V."/>
            <person name="Zagulski M."/>
            <person name="Dessen P."/>
            <person name="Betermier M."/>
            <person name="Weissenbach J."/>
            <person name="Scarpelli C."/>
            <person name="Schachter V."/>
            <person name="Sperling L."/>
            <person name="Meyer E."/>
            <person name="Cohen J."/>
            <person name="Wincker P."/>
        </authorList>
    </citation>
    <scope>NUCLEOTIDE SEQUENCE [LARGE SCALE GENOMIC DNA]</scope>
    <source>
        <strain evidence="1 2">Stock d4-2</strain>
    </source>
</reference>
<protein>
    <submittedName>
        <fullName evidence="1">Uncharacterized protein</fullName>
    </submittedName>
</protein>
<dbReference type="EMBL" id="CT867993">
    <property type="protein sequence ID" value="CAK57610.1"/>
    <property type="molecule type" value="Genomic_DNA"/>
</dbReference>
<keyword evidence="2" id="KW-1185">Reference proteome</keyword>
<name>A0BGE3_PARTE</name>
<dbReference type="InParanoid" id="A0BGE3"/>
<dbReference type="GeneID" id="5010792"/>
<dbReference type="HOGENOM" id="CLU_1589584_0_0_1"/>
<evidence type="ECO:0000313" key="2">
    <source>
        <dbReference type="Proteomes" id="UP000000600"/>
    </source>
</evidence>
<dbReference type="RefSeq" id="XP_001425008.1">
    <property type="nucleotide sequence ID" value="XM_001424971.1"/>
</dbReference>
<gene>
    <name evidence="1" type="ORF">GSPATT00028645001</name>
</gene>
<sequence>MRLFLLQKEQHFNYVDQIFQTIRLYLMNFQTLHSKLIVLIPFNYSKNHRSLQVAIKLLVQFTLNYLNLFKDDFDKPEEANNHLTSTQQMYDSRLKFQIDCNNRTTLMMRKTPQTQKTKFDMDPLKSIRLLLEKKAKNYQFVKDRVLFQQVQFKDAPILILKQHQTWNH</sequence>
<organism evidence="1 2">
    <name type="scientific">Paramecium tetraurelia</name>
    <dbReference type="NCBI Taxonomy" id="5888"/>
    <lineage>
        <taxon>Eukaryota</taxon>
        <taxon>Sar</taxon>
        <taxon>Alveolata</taxon>
        <taxon>Ciliophora</taxon>
        <taxon>Intramacronucleata</taxon>
        <taxon>Oligohymenophorea</taxon>
        <taxon>Peniculida</taxon>
        <taxon>Parameciidae</taxon>
        <taxon>Paramecium</taxon>
    </lineage>
</organism>
<accession>A0BGE3</accession>
<proteinExistence type="predicted"/>
<dbReference type="Proteomes" id="UP000000600">
    <property type="component" value="Unassembled WGS sequence"/>
</dbReference>